<organism evidence="2 3">
    <name type="scientific">Salinicoccus hispanicus</name>
    <dbReference type="NCBI Taxonomy" id="157225"/>
    <lineage>
        <taxon>Bacteria</taxon>
        <taxon>Bacillati</taxon>
        <taxon>Bacillota</taxon>
        <taxon>Bacilli</taxon>
        <taxon>Bacillales</taxon>
        <taxon>Staphylococcaceae</taxon>
        <taxon>Salinicoccus</taxon>
    </lineage>
</organism>
<evidence type="ECO:0000313" key="3">
    <source>
        <dbReference type="Proteomes" id="UP000436284"/>
    </source>
</evidence>
<dbReference type="PROSITE" id="PS51257">
    <property type="entry name" value="PROKAR_LIPOPROTEIN"/>
    <property type="match status" value="1"/>
</dbReference>
<name>A0A6N8TXX7_9STAP</name>
<reference evidence="2 3" key="1">
    <citation type="submission" date="2019-12" db="EMBL/GenBank/DDBJ databases">
        <title>Salinicoccus cyprini sp. nov., isolated from gastro-intestinal tract of mirror carp, Cyprinus carpio var. specularis, collected from Gobind Sagar Reservoir, Himachal Pradesh, India.</title>
        <authorList>
            <person name="Talwar C."/>
            <person name="Singh A.K."/>
            <person name="Lal R."/>
            <person name="Negi R.K."/>
        </authorList>
    </citation>
    <scope>NUCLEOTIDE SEQUENCE [LARGE SCALE GENOMIC DNA]</scope>
    <source>
        <strain evidence="2 3">J-82</strain>
    </source>
</reference>
<dbReference type="EMBL" id="WUUK01000001">
    <property type="protein sequence ID" value="MXQ50600.1"/>
    <property type="molecule type" value="Genomic_DNA"/>
</dbReference>
<evidence type="ECO:0000313" key="2">
    <source>
        <dbReference type="EMBL" id="MXQ50600.1"/>
    </source>
</evidence>
<dbReference type="AlphaFoldDB" id="A0A6N8TXX7"/>
<accession>A0A6N8TXX7</accession>
<keyword evidence="3" id="KW-1185">Reference proteome</keyword>
<dbReference type="Proteomes" id="UP000436284">
    <property type="component" value="Unassembled WGS sequence"/>
</dbReference>
<keyword evidence="1" id="KW-0175">Coiled coil</keyword>
<comment type="caution">
    <text evidence="2">The sequence shown here is derived from an EMBL/GenBank/DDBJ whole genome shotgun (WGS) entry which is preliminary data.</text>
</comment>
<dbReference type="OrthoDB" id="2156400at2"/>
<evidence type="ECO:0008006" key="4">
    <source>
        <dbReference type="Google" id="ProtNLM"/>
    </source>
</evidence>
<dbReference type="InterPro" id="IPR036785">
    <property type="entry name" value="YkyA-like_sf"/>
</dbReference>
<evidence type="ECO:0000256" key="1">
    <source>
        <dbReference type="SAM" id="Coils"/>
    </source>
</evidence>
<dbReference type="InterPro" id="IPR019454">
    <property type="entry name" value="Lipoprot_YkyA-like"/>
</dbReference>
<dbReference type="Pfam" id="PF10368">
    <property type="entry name" value="YkyA"/>
    <property type="match status" value="1"/>
</dbReference>
<proteinExistence type="predicted"/>
<dbReference type="Gene3D" id="1.20.120.570">
    <property type="entry name" value="YkyA-like"/>
    <property type="match status" value="1"/>
</dbReference>
<dbReference type="SUPFAM" id="SSF140423">
    <property type="entry name" value="MW0975(SA0943)-like"/>
    <property type="match status" value="1"/>
</dbReference>
<gene>
    <name evidence="2" type="ORF">GQ671_04720</name>
</gene>
<sequence length="212" mass="23023">MTMRKRSVLSGAAVSILLLSGCSNDIESIQQALADTEEKQNSTVAELQQVIELESQLQSAFQTDISEDEDLSSFTDGSAAVFNNIDERKQSVENLESISSELSEQTERFAEIDVQSVSEETVNDVTDTLGSLSGSVDEFAATYEADLEQQASYFESLGQDDTTYETFETGIASINDNREATQSLLVDLDAEIDALQTLKSDLSSQLDAAADD</sequence>
<feature type="coiled-coil region" evidence="1">
    <location>
        <begin position="185"/>
        <end position="212"/>
    </location>
</feature>
<protein>
    <recommendedName>
        <fullName evidence="4">EMYY motif lipoprotein</fullName>
    </recommendedName>
</protein>
<dbReference type="RefSeq" id="WP_160653390.1">
    <property type="nucleotide sequence ID" value="NZ_JBHRWU010000001.1"/>
</dbReference>